<dbReference type="Proteomes" id="UP001562457">
    <property type="component" value="Unassembled WGS sequence"/>
</dbReference>
<dbReference type="EMBL" id="BAAFHN010000018">
    <property type="protein sequence ID" value="GAB0172925.1"/>
    <property type="molecule type" value="Genomic_DNA"/>
</dbReference>
<proteinExistence type="predicted"/>
<reference evidence="1 2" key="1">
    <citation type="submission" date="2024-06" db="EMBL/GenBank/DDBJ databases">
        <title>Draft genome sequence of Helicobacter trogontum NHP16-4001.</title>
        <authorList>
            <person name="Rimbara E."/>
            <person name="Suzuki M."/>
        </authorList>
    </citation>
    <scope>NUCLEOTIDE SEQUENCE [LARGE SCALE GENOMIC DNA]</scope>
    <source>
        <strain evidence="1 2">NHP16-4001</strain>
    </source>
</reference>
<accession>A0ABQ0D3K5</accession>
<protein>
    <submittedName>
        <fullName evidence="1">Uncharacterized protein</fullName>
    </submittedName>
</protein>
<name>A0ABQ0D3K5_9HELI</name>
<evidence type="ECO:0000313" key="2">
    <source>
        <dbReference type="Proteomes" id="UP001562457"/>
    </source>
</evidence>
<gene>
    <name evidence="1" type="ORF">NHP164001_09410</name>
</gene>
<keyword evidence="2" id="KW-1185">Reference proteome</keyword>
<evidence type="ECO:0000313" key="1">
    <source>
        <dbReference type="EMBL" id="GAB0172925.1"/>
    </source>
</evidence>
<sequence length="81" mass="9740">MIAIFCETLIYKHVKEMVLDICITKYHSCKVYVRLKIYLKMKLFGYNFYTITPDCLYPNLWKAIYCDMQNLEIDKASMHTI</sequence>
<comment type="caution">
    <text evidence="1">The sequence shown here is derived from an EMBL/GenBank/DDBJ whole genome shotgun (WGS) entry which is preliminary data.</text>
</comment>
<organism evidence="1 2">
    <name type="scientific">Helicobacter trogontum</name>
    <dbReference type="NCBI Taxonomy" id="50960"/>
    <lineage>
        <taxon>Bacteria</taxon>
        <taxon>Pseudomonadati</taxon>
        <taxon>Campylobacterota</taxon>
        <taxon>Epsilonproteobacteria</taxon>
        <taxon>Campylobacterales</taxon>
        <taxon>Helicobacteraceae</taxon>
        <taxon>Helicobacter</taxon>
    </lineage>
</organism>